<name>L0AUL7_THEEQ</name>
<dbReference type="Proteomes" id="UP000031512">
    <property type="component" value="Chromosome 1"/>
</dbReference>
<dbReference type="EMBL" id="CP001669">
    <property type="protein sequence ID" value="AFZ78918.1"/>
    <property type="molecule type" value="Genomic_DNA"/>
</dbReference>
<dbReference type="eggNOG" id="ENOG502S7J3">
    <property type="taxonomic scope" value="Eukaryota"/>
</dbReference>
<dbReference type="RefSeq" id="XP_004828584.1">
    <property type="nucleotide sequence ID" value="XM_004828527.1"/>
</dbReference>
<dbReference type="VEuPathDB" id="PiroplasmaDB:BEWA_017590"/>
<protein>
    <submittedName>
        <fullName evidence="1">Uncharacterized protein</fullName>
    </submittedName>
</protein>
<dbReference type="AlphaFoldDB" id="L0AUL7"/>
<keyword evidence="2" id="KW-1185">Reference proteome</keyword>
<accession>L0AUL7</accession>
<dbReference type="OrthoDB" id="360402at2759"/>
<sequence length="794" mass="91167">MNEDLCSRATLPKSCKHISFIHSKFISNVLQLTHPDVMNVDENQCYIPGCQNTEKSLLKTFIHMGHPPKRTYHSINYIGLGLFNGIDTSDWYTAYVPLNVWNFNDDIYHIKRSLIRIISHSKLWLDNHDSTNEDAEDICSSTQFVTQGDLAENIFKNPAKTANLPDNDKYIFATPSCMYASKSELASHIEFDGLDVKLQILVQVKVRPRSFIESSNTLQLNPSFDSCFPNDCIEWYVSNTDNIVPERLLFKILPKTSQPNDKQNVHTSEVSKVDKKVTLIAPLTNITKKLSSEPGFLELQNSYMYELTVDSLVFDTPFDKSSDLDDLNKYLLLKFKWTENHNKTIYYLKTLINNKNLEWNASLKVWKIPCLFLYEIVKFTLYLGLKVNEKVLYTLWNWIRDLNIKNVSSTFSVHTFTAWVKNYNVWSFQRIILTISNSGTVENVAGSSSTDPYLSINIIPYNKDLISLFKERNSVKPHYLWDQTNQYWRCNRLRDLIIDALTLFPNLREQNVNEQEILEEKGIFLSALKPDRFVGKRPVSNLQVKDNKRYKCDVEMNDEFETISKILITAAGENRHIPRLTDKINRITQTISPPESSISSNGKIIMGGAGTGGIEFVEVPRDVETWNQISFCVVPNEDEDGNIPVDQYDHNLLASLIGEVFIIKESAIDYLISNFKQWPSPHDTINYTKWTNVVTKNEPKCWGGLDFDGRQSLAQTRLFSEEDFYISGSNMNRDAMLCRLLIQLGNGKIVEDAKDAEYVIVTDNTTDEALELYRQVCVLLISGLGSLEIMMKTK</sequence>
<evidence type="ECO:0000313" key="1">
    <source>
        <dbReference type="EMBL" id="AFZ78918.1"/>
    </source>
</evidence>
<organism evidence="1 2">
    <name type="scientific">Theileria equi strain WA</name>
    <dbReference type="NCBI Taxonomy" id="1537102"/>
    <lineage>
        <taxon>Eukaryota</taxon>
        <taxon>Sar</taxon>
        <taxon>Alveolata</taxon>
        <taxon>Apicomplexa</taxon>
        <taxon>Aconoidasida</taxon>
        <taxon>Piroplasmida</taxon>
        <taxon>Theileriidae</taxon>
        <taxon>Theileria</taxon>
    </lineage>
</organism>
<evidence type="ECO:0000313" key="2">
    <source>
        <dbReference type="Proteomes" id="UP000031512"/>
    </source>
</evidence>
<dbReference type="KEGG" id="beq:BEWA_017590"/>
<proteinExistence type="predicted"/>
<gene>
    <name evidence="1" type="ORF">BEWA_017590</name>
</gene>
<dbReference type="GeneID" id="15803803"/>
<reference evidence="1 2" key="1">
    <citation type="journal article" date="2012" name="BMC Genomics">
        <title>Comparative genomic analysis and phylogenetic position of Theileria equi.</title>
        <authorList>
            <person name="Kappmeyer L.S."/>
            <person name="Thiagarajan M."/>
            <person name="Herndon D.R."/>
            <person name="Ramsay J.D."/>
            <person name="Caler E."/>
            <person name="Djikeng A."/>
            <person name="Gillespie J.J."/>
            <person name="Lau A.O."/>
            <person name="Roalson E.H."/>
            <person name="Silva J.C."/>
            <person name="Silva M.G."/>
            <person name="Suarez C.E."/>
            <person name="Ueti M.W."/>
            <person name="Nene V.M."/>
            <person name="Mealey R.H."/>
            <person name="Knowles D.P."/>
            <person name="Brayton K.A."/>
        </authorList>
    </citation>
    <scope>NUCLEOTIDE SEQUENCE [LARGE SCALE GENOMIC DNA]</scope>
    <source>
        <strain evidence="1 2">WA</strain>
    </source>
</reference>